<dbReference type="AlphaFoldDB" id="A0A271J2L9"/>
<dbReference type="PANTHER" id="PTHR13061">
    <property type="entry name" value="DYNACTIN SUBUNIT P25"/>
    <property type="match status" value="1"/>
</dbReference>
<dbReference type="InterPro" id="IPR011004">
    <property type="entry name" value="Trimer_LpxA-like_sf"/>
</dbReference>
<proteinExistence type="predicted"/>
<dbReference type="EMBL" id="MQWD01000001">
    <property type="protein sequence ID" value="PAP77557.1"/>
    <property type="molecule type" value="Genomic_DNA"/>
</dbReference>
<dbReference type="Pfam" id="PF00132">
    <property type="entry name" value="Hexapep"/>
    <property type="match status" value="1"/>
</dbReference>
<comment type="caution">
    <text evidence="2">The sequence shown here is derived from an EMBL/GenBank/DDBJ whole genome shotgun (WGS) entry which is preliminary data.</text>
</comment>
<dbReference type="Gene3D" id="2.160.10.10">
    <property type="entry name" value="Hexapeptide repeat proteins"/>
    <property type="match status" value="1"/>
</dbReference>
<gene>
    <name evidence="2" type="ORF">BSZ37_14455</name>
</gene>
<dbReference type="OrthoDB" id="9803036at2"/>
<evidence type="ECO:0000313" key="2">
    <source>
        <dbReference type="EMBL" id="PAP77557.1"/>
    </source>
</evidence>
<organism evidence="2 3">
    <name type="scientific">Rubrivirga marina</name>
    <dbReference type="NCBI Taxonomy" id="1196024"/>
    <lineage>
        <taxon>Bacteria</taxon>
        <taxon>Pseudomonadati</taxon>
        <taxon>Rhodothermota</taxon>
        <taxon>Rhodothermia</taxon>
        <taxon>Rhodothermales</taxon>
        <taxon>Rubricoccaceae</taxon>
        <taxon>Rubrivirga</taxon>
    </lineage>
</organism>
<name>A0A271J2L9_9BACT</name>
<keyword evidence="3" id="KW-1185">Reference proteome</keyword>
<reference evidence="2 3" key="1">
    <citation type="submission" date="2016-11" db="EMBL/GenBank/DDBJ databases">
        <title>Study of marine rhodopsin-containing bacteria.</title>
        <authorList>
            <person name="Yoshizawa S."/>
            <person name="Kumagai Y."/>
            <person name="Kogure K."/>
        </authorList>
    </citation>
    <scope>NUCLEOTIDE SEQUENCE [LARGE SCALE GENOMIC DNA]</scope>
    <source>
        <strain evidence="2 3">SAORIC-28</strain>
    </source>
</reference>
<dbReference type="RefSeq" id="WP_095511223.1">
    <property type="nucleotide sequence ID" value="NZ_MQWD01000001.1"/>
</dbReference>
<dbReference type="PANTHER" id="PTHR13061:SF29">
    <property type="entry name" value="GAMMA CARBONIC ANHYDRASE-LIKE 1, MITOCHONDRIAL-RELATED"/>
    <property type="match status" value="1"/>
</dbReference>
<dbReference type="Proteomes" id="UP000216339">
    <property type="component" value="Unassembled WGS sequence"/>
</dbReference>
<evidence type="ECO:0000313" key="3">
    <source>
        <dbReference type="Proteomes" id="UP000216339"/>
    </source>
</evidence>
<sequence length="191" mass="19452">MTDSFLGRSPRLGDGVYISDTAAVVGDVTLGDGASVWFGASLRGDVHWIRIGSGSNVQDNATVHVSRGTHPCDVGAGVTIGHNAVVHGCTVEDDVLIGMGAILLDGSVIGAGSLVGAGALVTGGTEVPPGSLVLGSPARVVRGLTEAEVGRNRANAAHYVRMARMYRGVDRPSENPFYETHPGRGGDPGAP</sequence>
<feature type="region of interest" description="Disordered" evidence="1">
    <location>
        <begin position="171"/>
        <end position="191"/>
    </location>
</feature>
<dbReference type="CDD" id="cd04645">
    <property type="entry name" value="LbH_gamma_CA_like"/>
    <property type="match status" value="1"/>
</dbReference>
<protein>
    <submittedName>
        <fullName evidence="2">Gamma carbonic anhydrase family protein</fullName>
    </submittedName>
</protein>
<dbReference type="SUPFAM" id="SSF51161">
    <property type="entry name" value="Trimeric LpxA-like enzymes"/>
    <property type="match status" value="1"/>
</dbReference>
<accession>A0A271J2L9</accession>
<evidence type="ECO:0000256" key="1">
    <source>
        <dbReference type="SAM" id="MobiDB-lite"/>
    </source>
</evidence>
<dbReference type="InterPro" id="IPR001451">
    <property type="entry name" value="Hexapep"/>
</dbReference>
<dbReference type="InterPro" id="IPR047324">
    <property type="entry name" value="LbH_gamma_CA-like"/>
</dbReference>
<dbReference type="InterPro" id="IPR050484">
    <property type="entry name" value="Transf_Hexapept/Carb_Anhydrase"/>
</dbReference>